<dbReference type="Pfam" id="PF20732">
    <property type="entry name" value="NamZ_C"/>
    <property type="match status" value="1"/>
</dbReference>
<dbReference type="PANTHER" id="PTHR42915">
    <property type="entry name" value="HYPOTHETICAL 460 KDA PROTEIN IN FEUA-SIGW INTERGENIC REGION [PRECURSOR]"/>
    <property type="match status" value="1"/>
</dbReference>
<dbReference type="PANTHER" id="PTHR42915:SF1">
    <property type="entry name" value="PEPTIDOGLYCAN BETA-N-ACETYLMURAMIDASE NAMZ"/>
    <property type="match status" value="1"/>
</dbReference>
<dbReference type="KEGG" id="dog:HP555_13200"/>
<evidence type="ECO:0000313" key="4">
    <source>
        <dbReference type="Proteomes" id="UP000596092"/>
    </source>
</evidence>
<dbReference type="GO" id="GO:0033922">
    <property type="term" value="F:peptidoglycan beta-N-acetylmuramidase activity"/>
    <property type="evidence" value="ECO:0007669"/>
    <property type="project" value="InterPro"/>
</dbReference>
<dbReference type="InterPro" id="IPR008302">
    <property type="entry name" value="NamZ"/>
</dbReference>
<dbReference type="Gene3D" id="3.90.1150.140">
    <property type="match status" value="1"/>
</dbReference>
<dbReference type="EMBL" id="CP054140">
    <property type="protein sequence ID" value="QQG66754.1"/>
    <property type="molecule type" value="Genomic_DNA"/>
</dbReference>
<organism evidence="3 4">
    <name type="scientific">Desulfobulbus oligotrophicus</name>
    <dbReference type="NCBI Taxonomy" id="1909699"/>
    <lineage>
        <taxon>Bacteria</taxon>
        <taxon>Pseudomonadati</taxon>
        <taxon>Thermodesulfobacteriota</taxon>
        <taxon>Desulfobulbia</taxon>
        <taxon>Desulfobulbales</taxon>
        <taxon>Desulfobulbaceae</taxon>
        <taxon>Desulfobulbus</taxon>
    </lineage>
</organism>
<feature type="domain" description="Peptidoglycan beta-N-acetylmuramidase NamZ C-terminal" evidence="2">
    <location>
        <begin position="229"/>
        <end position="389"/>
    </location>
</feature>
<proteinExistence type="predicted"/>
<sequence>MVFSIGIEEVCRNTHPLLVGKRLGLLVNQASTDSRFVHSRDLLNAVYPGQLTCLFSPQHGFFSEKQDNMIESDHGIDSATGLPIYSLYGETRKPSSAMLSNIDVLLVDLPDVGTRVYTFIWTVVHCLEATADAGIQVIVLDRPNPIGGHLVEGNVLSSSSASFVGRCAIPMRHGLTMGELALFCNRELQINADLAVIPMKNWRRSMLFPETGFPWVFPSPNMPSFATALVYPGQVIWEGTNISEGRGTALPFELVGAPFLDHRPILDVLTVQDLPGCVLRPIRFEPTSGKWMQQTCTGFHIHVTDAVRFRPYRTSLALLQAICSLYPDQFAYKPPPYEYEFDRLPMDLIIGDQQVRIALEQGVPVAELEQQWQPELEAYHQQRRTVLLYE</sequence>
<dbReference type="Gene3D" id="3.40.50.12170">
    <property type="entry name" value="Uncharacterised protein PF07075, DUF1343"/>
    <property type="match status" value="1"/>
</dbReference>
<evidence type="ECO:0000259" key="1">
    <source>
        <dbReference type="Pfam" id="PF07075"/>
    </source>
</evidence>
<dbReference type="PIRSF" id="PIRSF016719">
    <property type="entry name" value="UCP016719"/>
    <property type="match status" value="1"/>
</dbReference>
<accession>A0A7T5VF67</accession>
<evidence type="ECO:0000313" key="3">
    <source>
        <dbReference type="EMBL" id="QQG66754.1"/>
    </source>
</evidence>
<dbReference type="Proteomes" id="UP000596092">
    <property type="component" value="Chromosome"/>
</dbReference>
<dbReference type="Pfam" id="PF07075">
    <property type="entry name" value="NamZ_N"/>
    <property type="match status" value="1"/>
</dbReference>
<protein>
    <submittedName>
        <fullName evidence="3">DUF1343 domain-containing protein</fullName>
    </submittedName>
</protein>
<dbReference type="RefSeq" id="WP_199263038.1">
    <property type="nucleotide sequence ID" value="NZ_CP054140.1"/>
</dbReference>
<keyword evidence="4" id="KW-1185">Reference proteome</keyword>
<name>A0A7T5VF67_9BACT</name>
<evidence type="ECO:0000259" key="2">
    <source>
        <dbReference type="Pfam" id="PF20732"/>
    </source>
</evidence>
<dbReference type="AlphaFoldDB" id="A0A7T5VF67"/>
<gene>
    <name evidence="3" type="ORF">HP555_13200</name>
</gene>
<reference evidence="3 4" key="1">
    <citation type="submission" date="2020-05" db="EMBL/GenBank/DDBJ databases">
        <title>Complete genome of Desulfobulbus oligotrophicus.</title>
        <authorList>
            <person name="Podar M."/>
        </authorList>
    </citation>
    <scope>NUCLEOTIDE SEQUENCE [LARGE SCALE GENOMIC DNA]</scope>
    <source>
        <strain evidence="3 4">Prop6</strain>
    </source>
</reference>
<dbReference type="InterPro" id="IPR048503">
    <property type="entry name" value="NamZ_C"/>
</dbReference>
<dbReference type="InterPro" id="IPR048502">
    <property type="entry name" value="NamZ_N"/>
</dbReference>
<feature type="domain" description="Peptidoglycan beta-N-acetylmuramidase NamZ N-terminal" evidence="1">
    <location>
        <begin position="24"/>
        <end position="225"/>
    </location>
</feature>